<dbReference type="InterPro" id="IPR029063">
    <property type="entry name" value="SAM-dependent_MTases_sf"/>
</dbReference>
<dbReference type="PANTHER" id="PTHR13107">
    <property type="entry name" value="N6-ADENOSINE-METHYLTRANSFERASE NON-CATALYTIC SUBUNIT"/>
    <property type="match status" value="1"/>
</dbReference>
<organism evidence="7 8">
    <name type="scientific">Oopsacas minuta</name>
    <dbReference type="NCBI Taxonomy" id="111878"/>
    <lineage>
        <taxon>Eukaryota</taxon>
        <taxon>Metazoa</taxon>
        <taxon>Porifera</taxon>
        <taxon>Hexactinellida</taxon>
        <taxon>Hexasterophora</taxon>
        <taxon>Lyssacinosida</taxon>
        <taxon>Leucopsacidae</taxon>
        <taxon>Oopsacas</taxon>
    </lineage>
</organism>
<dbReference type="GO" id="GO:0005634">
    <property type="term" value="C:nucleus"/>
    <property type="evidence" value="ECO:0007669"/>
    <property type="project" value="UniProtKB-SubCell"/>
</dbReference>
<sequence>MDEAISIQLKQLREKSRKRRKILSQCFCLTEGQSLREVLNINDSYPHPTITPLPPQKTHIIRHSSSSKHTVKSSSETTKDTSPYSSRPSYRSSSSSTRNRSKNRKRDRHNARRSNSPRSKNYRSRSNESNYGHSQKSRKSEEGYSSLKTLHPSTMSHVDDLKPKFFSDSKTFLKGTQSLNPHNDYSQNFVDTGQRPQNFIRDFGMEERFEEYPKLRELIKLKDDQIADIAFDPMYIHADLKVYDLHQIGCEFDVILIDPPLEEYQRRAPGAKFNQAPWDFDEIINLPIETIASQRAFVFLWCGSAEGLDIGRDCLRKWGFRRCEDICWVKRNTKFPRHMKHLETMGSVLEHTKEHCLMGIRGTVRRNTDSQFIHANVDLDIIITEEPEYASTDKPEEIFHIIEHFCLGTRRLHVFGNDNTIRRGWVTVGPSISTTNFNVDKYLKLCAGPEGKFMLGTKPDIELLRPKSPTKKMPSKIKPTNSTTIFPTHSHIPILHEYIKDRI</sequence>
<reference evidence="7 8" key="1">
    <citation type="journal article" date="2023" name="BMC Biol.">
        <title>The compact genome of the sponge Oopsacas minuta (Hexactinellida) is lacking key metazoan core genes.</title>
        <authorList>
            <person name="Santini S."/>
            <person name="Schenkelaars Q."/>
            <person name="Jourda C."/>
            <person name="Duchesne M."/>
            <person name="Belahbib H."/>
            <person name="Rocher C."/>
            <person name="Selva M."/>
            <person name="Riesgo A."/>
            <person name="Vervoort M."/>
            <person name="Leys S.P."/>
            <person name="Kodjabachian L."/>
            <person name="Le Bivic A."/>
            <person name="Borchiellini C."/>
            <person name="Claverie J.M."/>
            <person name="Renard E."/>
        </authorList>
    </citation>
    <scope>NUCLEOTIDE SEQUENCE [LARGE SCALE GENOMIC DNA]</scope>
    <source>
        <strain evidence="7">SPO-2</strain>
    </source>
</reference>
<dbReference type="InterPro" id="IPR045123">
    <property type="entry name" value="METTL14-like"/>
</dbReference>
<gene>
    <name evidence="7" type="ORF">LOD99_10980</name>
</gene>
<evidence type="ECO:0000313" key="7">
    <source>
        <dbReference type="EMBL" id="KAI6658685.1"/>
    </source>
</evidence>
<evidence type="ECO:0000256" key="4">
    <source>
        <dbReference type="ARBA" id="ARBA00049757"/>
    </source>
</evidence>
<evidence type="ECO:0000256" key="6">
    <source>
        <dbReference type="SAM" id="MobiDB-lite"/>
    </source>
</evidence>
<feature type="region of interest" description="Disordered" evidence="6">
    <location>
        <begin position="49"/>
        <end position="145"/>
    </location>
</feature>
<protein>
    <recommendedName>
        <fullName evidence="4">N(6)-adenosine-methyltransferase non-catalytic subunit METTL14</fullName>
    </recommendedName>
    <alternativeName>
        <fullName evidence="3">Methyltransferase-like protein 14</fullName>
    </alternativeName>
</protein>
<dbReference type="GO" id="GO:0003729">
    <property type="term" value="F:mRNA binding"/>
    <property type="evidence" value="ECO:0007669"/>
    <property type="project" value="TreeGrafter"/>
</dbReference>
<dbReference type="Pfam" id="PF05063">
    <property type="entry name" value="MT-A70"/>
    <property type="match status" value="1"/>
</dbReference>
<evidence type="ECO:0000256" key="1">
    <source>
        <dbReference type="ARBA" id="ARBA00004123"/>
    </source>
</evidence>
<comment type="caution">
    <text evidence="7">The sequence shown here is derived from an EMBL/GenBank/DDBJ whole genome shotgun (WGS) entry which is preliminary data.</text>
</comment>
<keyword evidence="8" id="KW-1185">Reference proteome</keyword>
<evidence type="ECO:0000256" key="2">
    <source>
        <dbReference type="ARBA" id="ARBA00023242"/>
    </source>
</evidence>
<dbReference type="EMBL" id="JAKMXF010000083">
    <property type="protein sequence ID" value="KAI6658685.1"/>
    <property type="molecule type" value="Genomic_DNA"/>
</dbReference>
<comment type="subcellular location">
    <subcellularLocation>
        <location evidence="1">Nucleus</location>
    </subcellularLocation>
</comment>
<evidence type="ECO:0000256" key="5">
    <source>
        <dbReference type="PROSITE-ProRule" id="PRU00489"/>
    </source>
</evidence>
<feature type="compositionally biased region" description="Basic residues" evidence="6">
    <location>
        <begin position="99"/>
        <end position="112"/>
    </location>
</feature>
<dbReference type="Proteomes" id="UP001165289">
    <property type="component" value="Unassembled WGS sequence"/>
</dbReference>
<dbReference type="InterPro" id="IPR007757">
    <property type="entry name" value="MT-A70-like"/>
</dbReference>
<evidence type="ECO:0000313" key="8">
    <source>
        <dbReference type="Proteomes" id="UP001165289"/>
    </source>
</evidence>
<feature type="compositionally biased region" description="Low complexity" evidence="6">
    <location>
        <begin position="72"/>
        <end position="98"/>
    </location>
</feature>
<dbReference type="PROSITE" id="PS51592">
    <property type="entry name" value="SAM_MTA70L_2"/>
    <property type="match status" value="1"/>
</dbReference>
<name>A0AAV7KCU9_9METZ</name>
<dbReference type="PROSITE" id="PS51143">
    <property type="entry name" value="MT_A70"/>
    <property type="match status" value="1"/>
</dbReference>
<keyword evidence="2" id="KW-0539">Nucleus</keyword>
<dbReference type="GO" id="GO:0036396">
    <property type="term" value="C:RNA N6-methyladenosine methyltransferase complex"/>
    <property type="evidence" value="ECO:0007669"/>
    <property type="project" value="TreeGrafter"/>
</dbReference>
<dbReference type="PANTHER" id="PTHR13107:SF0">
    <property type="entry name" value="N6-ADENOSINE-METHYLTRANSFERASE NON-CATALYTIC SUBUNIT"/>
    <property type="match status" value="1"/>
</dbReference>
<feature type="compositionally biased region" description="Basic residues" evidence="6">
    <location>
        <begin position="59"/>
        <end position="71"/>
    </location>
</feature>
<evidence type="ECO:0000256" key="3">
    <source>
        <dbReference type="ARBA" id="ARBA00032942"/>
    </source>
</evidence>
<dbReference type="AlphaFoldDB" id="A0AAV7KCU9"/>
<accession>A0AAV7KCU9</accession>
<comment type="similarity">
    <text evidence="5">Belongs to the MT-A70-like family.</text>
</comment>
<proteinExistence type="inferred from homology"/>
<dbReference type="SUPFAM" id="SSF53335">
    <property type="entry name" value="S-adenosyl-L-methionine-dependent methyltransferases"/>
    <property type="match status" value="1"/>
</dbReference>